<protein>
    <submittedName>
        <fullName evidence="1">Uncharacterized protein</fullName>
    </submittedName>
</protein>
<proteinExistence type="predicted"/>
<accession>L7EWU1</accession>
<organism evidence="1 2">
    <name type="scientific">Streptomyces turgidiscabies (strain Car8)</name>
    <dbReference type="NCBI Taxonomy" id="698760"/>
    <lineage>
        <taxon>Bacteria</taxon>
        <taxon>Bacillati</taxon>
        <taxon>Actinomycetota</taxon>
        <taxon>Actinomycetes</taxon>
        <taxon>Kitasatosporales</taxon>
        <taxon>Streptomycetaceae</taxon>
        <taxon>Streptomyces</taxon>
    </lineage>
</organism>
<comment type="caution">
    <text evidence="1">The sequence shown here is derived from an EMBL/GenBank/DDBJ whole genome shotgun (WGS) entry which is preliminary data.</text>
</comment>
<dbReference type="EMBL" id="AEJB01000570">
    <property type="protein sequence ID" value="ELP62860.1"/>
    <property type="molecule type" value="Genomic_DNA"/>
</dbReference>
<name>L7EWU1_STRT8</name>
<keyword evidence="2" id="KW-1185">Reference proteome</keyword>
<dbReference type="AlphaFoldDB" id="L7EWU1"/>
<dbReference type="PATRIC" id="fig|698760.3.peg.8200"/>
<sequence>MWPRVTKRCCWASMRTIEQYVSPYVNHRPDAGQPERVVVVGS</sequence>
<dbReference type="Proteomes" id="UP000010931">
    <property type="component" value="Unassembled WGS sequence"/>
</dbReference>
<evidence type="ECO:0000313" key="1">
    <source>
        <dbReference type="EMBL" id="ELP62860.1"/>
    </source>
</evidence>
<gene>
    <name evidence="1" type="ORF">STRTUCAR8_07465</name>
</gene>
<reference evidence="1 2" key="1">
    <citation type="journal article" date="2011" name="Plasmid">
        <title>Streptomyces turgidiscabies Car8 contains a modular pathogenicity island that shares virulence genes with other actinobacterial plant pathogens.</title>
        <authorList>
            <person name="Huguet-Tapia J.C."/>
            <person name="Badger J.H."/>
            <person name="Loria R."/>
            <person name="Pettis G.S."/>
        </authorList>
    </citation>
    <scope>NUCLEOTIDE SEQUENCE [LARGE SCALE GENOMIC DNA]</scope>
    <source>
        <strain evidence="1 2">Car8</strain>
    </source>
</reference>
<evidence type="ECO:0000313" key="2">
    <source>
        <dbReference type="Proteomes" id="UP000010931"/>
    </source>
</evidence>